<keyword evidence="5" id="KW-1185">Reference proteome</keyword>
<keyword evidence="3" id="KW-0732">Signal</keyword>
<dbReference type="RefSeq" id="XP_035317887.1">
    <property type="nucleotide sequence ID" value="XM_035467972.1"/>
</dbReference>
<dbReference type="AlphaFoldDB" id="A0A9P4YME0"/>
<feature type="chain" id="PRO_5040154047" evidence="3">
    <location>
        <begin position="19"/>
        <end position="380"/>
    </location>
</feature>
<organism evidence="4 5">
    <name type="scientific">Geosmithia morbida</name>
    <dbReference type="NCBI Taxonomy" id="1094350"/>
    <lineage>
        <taxon>Eukaryota</taxon>
        <taxon>Fungi</taxon>
        <taxon>Dikarya</taxon>
        <taxon>Ascomycota</taxon>
        <taxon>Pezizomycotina</taxon>
        <taxon>Sordariomycetes</taxon>
        <taxon>Hypocreomycetidae</taxon>
        <taxon>Hypocreales</taxon>
        <taxon>Bionectriaceae</taxon>
        <taxon>Geosmithia</taxon>
    </lineage>
</organism>
<proteinExistence type="inferred from homology"/>
<dbReference type="InterPro" id="IPR008949">
    <property type="entry name" value="Isoprenoid_synthase_dom_sf"/>
</dbReference>
<gene>
    <name evidence="4" type="ORF">GMORB2_6002</name>
</gene>
<dbReference type="Gene3D" id="1.10.600.10">
    <property type="entry name" value="Farnesyl Diphosphate Synthase"/>
    <property type="match status" value="1"/>
</dbReference>
<keyword evidence="2" id="KW-0456">Lyase</keyword>
<sequence>MAIFQLLSSLVHFAPGSGGAPNASALWRSWFSNILARNSQRLLENESLADSPDRLLAISKPLCTRLLAAMDYPGAPELKAEAVEDLLMYMYRRAVKIGLPLNTPLSSKGFRLGYSMGLFSHPRHPLEVQGYVGLFTWIVVQYDDIVGQDNDMMEDAMLFQRRFFNGEPQGNPLLEGMAELIREAHNHFDPVLANLLQVSALKFLSANLLERHEGFEKMEVTRDGIKFPDFLRDLAGINVAYAVFCYPKAMYPDVNVFLEAFPDMMRIIDIANDVLSFYKEELGGDMRNYIHNRALTTGKPLPAVLEDTLQETIDCAKRVDRILAGKGIYHDTWKESVRGYIAMHTTNPRYKFKDMGLSEVHPLTPFEGRIDDLFESMTPK</sequence>
<evidence type="ECO:0000313" key="5">
    <source>
        <dbReference type="Proteomes" id="UP000749293"/>
    </source>
</evidence>
<dbReference type="OrthoDB" id="2998174at2759"/>
<dbReference type="GO" id="GO:0016838">
    <property type="term" value="F:carbon-oxygen lyase activity, acting on phosphates"/>
    <property type="evidence" value="ECO:0007669"/>
    <property type="project" value="InterPro"/>
</dbReference>
<evidence type="ECO:0000256" key="2">
    <source>
        <dbReference type="ARBA" id="ARBA00023239"/>
    </source>
</evidence>
<protein>
    <submittedName>
        <fullName evidence="4">Trichodiene synthase (TRI5)</fullName>
    </submittedName>
</protein>
<evidence type="ECO:0000256" key="3">
    <source>
        <dbReference type="SAM" id="SignalP"/>
    </source>
</evidence>
<dbReference type="Proteomes" id="UP000749293">
    <property type="component" value="Unassembled WGS sequence"/>
</dbReference>
<dbReference type="SFLD" id="SFLDS00005">
    <property type="entry name" value="Isoprenoid_Synthase_Type_I"/>
    <property type="match status" value="1"/>
</dbReference>
<dbReference type="EMBL" id="JAANYQ010000042">
    <property type="protein sequence ID" value="KAF4119235.1"/>
    <property type="molecule type" value="Genomic_DNA"/>
</dbReference>
<evidence type="ECO:0000256" key="1">
    <source>
        <dbReference type="ARBA" id="ARBA00007946"/>
    </source>
</evidence>
<accession>A0A9P4YME0</accession>
<dbReference type="GeneID" id="55972227"/>
<feature type="signal peptide" evidence="3">
    <location>
        <begin position="1"/>
        <end position="18"/>
    </location>
</feature>
<comment type="similarity">
    <text evidence="1">Belongs to the trichodiene synthase family.</text>
</comment>
<evidence type="ECO:0000313" key="4">
    <source>
        <dbReference type="EMBL" id="KAF4119235.1"/>
    </source>
</evidence>
<dbReference type="SFLD" id="SFLDG01021">
    <property type="entry name" value="Trichodiene_Synthase_Like"/>
    <property type="match status" value="1"/>
</dbReference>
<comment type="caution">
    <text evidence="4">The sequence shown here is derived from an EMBL/GenBank/DDBJ whole genome shotgun (WGS) entry which is preliminary data.</text>
</comment>
<dbReference type="InterPro" id="IPR024652">
    <property type="entry name" value="Trichodiene_synth"/>
</dbReference>
<reference evidence="4" key="1">
    <citation type="submission" date="2020-03" db="EMBL/GenBank/DDBJ databases">
        <title>Site-based positive gene gene selection in Geosmithia morbida across the United States reveals a broad range of putative effectors and factors for local host and environmental adapation.</title>
        <authorList>
            <person name="Onufrak A."/>
            <person name="Murdoch R.W."/>
            <person name="Gazis R."/>
            <person name="Huff M."/>
            <person name="Staton M."/>
            <person name="Klingeman W."/>
            <person name="Hadziabdic D."/>
        </authorList>
    </citation>
    <scope>NUCLEOTIDE SEQUENCE</scope>
    <source>
        <strain evidence="4">1262</strain>
    </source>
</reference>
<dbReference type="Pfam" id="PF06330">
    <property type="entry name" value="TRI5"/>
    <property type="match status" value="1"/>
</dbReference>
<name>A0A9P4YME0_9HYPO</name>
<dbReference type="SUPFAM" id="SSF48576">
    <property type="entry name" value="Terpenoid synthases"/>
    <property type="match status" value="1"/>
</dbReference>